<dbReference type="EMBL" id="JAACJK010000234">
    <property type="protein sequence ID" value="KAF5309686.1"/>
    <property type="molecule type" value="Genomic_DNA"/>
</dbReference>
<evidence type="ECO:0000313" key="2">
    <source>
        <dbReference type="EMBL" id="KAF5309686.1"/>
    </source>
</evidence>
<reference evidence="2 3" key="1">
    <citation type="journal article" date="2020" name="ISME J.">
        <title>Uncovering the hidden diversity of litter-decomposition mechanisms in mushroom-forming fungi.</title>
        <authorList>
            <person name="Floudas D."/>
            <person name="Bentzer J."/>
            <person name="Ahren D."/>
            <person name="Johansson T."/>
            <person name="Persson P."/>
            <person name="Tunlid A."/>
        </authorList>
    </citation>
    <scope>NUCLEOTIDE SEQUENCE [LARGE SCALE GENOMIC DNA]</scope>
    <source>
        <strain evidence="2 3">CBS 175.51</strain>
    </source>
</reference>
<evidence type="ECO:0000256" key="1">
    <source>
        <dbReference type="SAM" id="MobiDB-lite"/>
    </source>
</evidence>
<proteinExistence type="predicted"/>
<protein>
    <submittedName>
        <fullName evidence="2">Uncharacterized protein</fullName>
    </submittedName>
</protein>
<evidence type="ECO:0000313" key="3">
    <source>
        <dbReference type="Proteomes" id="UP000541558"/>
    </source>
</evidence>
<name>A0A8H5ERJ2_9AGAR</name>
<dbReference type="AlphaFoldDB" id="A0A8H5ERJ2"/>
<feature type="compositionally biased region" description="Polar residues" evidence="1">
    <location>
        <begin position="33"/>
        <end position="45"/>
    </location>
</feature>
<dbReference type="Proteomes" id="UP000541558">
    <property type="component" value="Unassembled WGS sequence"/>
</dbReference>
<sequence>MQRNTQVLRTGAVIENPTSPSRPPTFTHRRAQSQRSTGTAVQPSVKQGIVTSGRKILLRPSSSVRSQSVCQRGQGRVRIDAAGQYSFDTIERGLVIQVQANERAHVGHHGAPS</sequence>
<accession>A0A8H5ERJ2</accession>
<comment type="caution">
    <text evidence="2">The sequence shown here is derived from an EMBL/GenBank/DDBJ whole genome shotgun (WGS) entry which is preliminary data.</text>
</comment>
<keyword evidence="3" id="KW-1185">Reference proteome</keyword>
<feature type="region of interest" description="Disordered" evidence="1">
    <location>
        <begin position="1"/>
        <end position="46"/>
    </location>
</feature>
<gene>
    <name evidence="2" type="ORF">D9611_014045</name>
</gene>
<organism evidence="2 3">
    <name type="scientific">Ephemerocybe angulata</name>
    <dbReference type="NCBI Taxonomy" id="980116"/>
    <lineage>
        <taxon>Eukaryota</taxon>
        <taxon>Fungi</taxon>
        <taxon>Dikarya</taxon>
        <taxon>Basidiomycota</taxon>
        <taxon>Agaricomycotina</taxon>
        <taxon>Agaricomycetes</taxon>
        <taxon>Agaricomycetidae</taxon>
        <taxon>Agaricales</taxon>
        <taxon>Agaricineae</taxon>
        <taxon>Psathyrellaceae</taxon>
        <taxon>Ephemerocybe</taxon>
    </lineage>
</organism>